<dbReference type="Gene3D" id="3.30.505.10">
    <property type="entry name" value="SH2 domain"/>
    <property type="match status" value="1"/>
</dbReference>
<evidence type="ECO:0008006" key="11">
    <source>
        <dbReference type="Google" id="ProtNLM"/>
    </source>
</evidence>
<comment type="pathway">
    <text evidence="1">Protein modification; protein ubiquitination.</text>
</comment>
<dbReference type="Gene3D" id="1.10.750.20">
    <property type="entry name" value="SOCS box"/>
    <property type="match status" value="1"/>
</dbReference>
<dbReference type="GO" id="GO:0046854">
    <property type="term" value="P:phosphatidylinositol phosphate biosynthetic process"/>
    <property type="evidence" value="ECO:0007669"/>
    <property type="project" value="TreeGrafter"/>
</dbReference>
<dbReference type="AlphaFoldDB" id="A0AAV6GQE0"/>
<dbReference type="SUPFAM" id="SSF158235">
    <property type="entry name" value="SOCS box-like"/>
    <property type="match status" value="1"/>
</dbReference>
<dbReference type="GO" id="GO:0009968">
    <property type="term" value="P:negative regulation of signal transduction"/>
    <property type="evidence" value="ECO:0007669"/>
    <property type="project" value="UniProtKB-KW"/>
</dbReference>
<dbReference type="SUPFAM" id="SSF55550">
    <property type="entry name" value="SH2 domain"/>
    <property type="match status" value="1"/>
</dbReference>
<keyword evidence="10" id="KW-1185">Reference proteome</keyword>
<dbReference type="Pfam" id="PF00017">
    <property type="entry name" value="SH2"/>
    <property type="match status" value="1"/>
</dbReference>
<evidence type="ECO:0000256" key="3">
    <source>
        <dbReference type="ARBA" id="ARBA00022700"/>
    </source>
</evidence>
<feature type="domain" description="SH2" evidence="7">
    <location>
        <begin position="54"/>
        <end position="173"/>
    </location>
</feature>
<evidence type="ECO:0000256" key="4">
    <source>
        <dbReference type="ARBA" id="ARBA00022786"/>
    </source>
</evidence>
<keyword evidence="3" id="KW-0734">Signal transduction inhibitor</keyword>
<sequence length="217" mass="24405">MVARERNLQSDGGNRQQTVSHHQPCTCLVSHMWDPSTDLLHISNTFQQLHTSGWYWGAISAAEAKIALQDAYEGTFLVRDSSHPHYMLTLSVKTCFGPTSVRIEYNCGLFRLDSSSPALSSLLSFPSVPSLVQHYVSNGQRQGEGELEEDEAKSWESMTPKGDAVFLKLRYPLHKPQAFPSLQHLTRLVINRHAPSPTQLPLPGPLVLFLQEYPFYI</sequence>
<dbReference type="Proteomes" id="UP000823561">
    <property type="component" value="Chromosome 10"/>
</dbReference>
<dbReference type="PANTHER" id="PTHR10155:SF9">
    <property type="entry name" value="CYTOKINE-INDUCIBLE SH2-CONTAINING PROTEIN"/>
    <property type="match status" value="1"/>
</dbReference>
<keyword evidence="5 6" id="KW-0727">SH2 domain</keyword>
<evidence type="ECO:0000313" key="10">
    <source>
        <dbReference type="Proteomes" id="UP000823561"/>
    </source>
</evidence>
<dbReference type="SMART" id="SM00252">
    <property type="entry name" value="SH2"/>
    <property type="match status" value="1"/>
</dbReference>
<feature type="domain" description="SOCS box" evidence="8">
    <location>
        <begin position="168"/>
        <end position="216"/>
    </location>
</feature>
<dbReference type="PROSITE" id="PS50001">
    <property type="entry name" value="SH2"/>
    <property type="match status" value="1"/>
</dbReference>
<dbReference type="GO" id="GO:0035556">
    <property type="term" value="P:intracellular signal transduction"/>
    <property type="evidence" value="ECO:0007669"/>
    <property type="project" value="InterPro"/>
</dbReference>
<dbReference type="InterPro" id="IPR036036">
    <property type="entry name" value="SOCS_box-like_dom_sf"/>
</dbReference>
<dbReference type="InterPro" id="IPR000980">
    <property type="entry name" value="SH2"/>
</dbReference>
<comment type="caution">
    <text evidence="9">The sequence shown here is derived from an EMBL/GenBank/DDBJ whole genome shotgun (WGS) entry which is preliminary data.</text>
</comment>
<accession>A0AAV6GQE0</accession>
<organism evidence="9 10">
    <name type="scientific">Alosa alosa</name>
    <name type="common">allis shad</name>
    <dbReference type="NCBI Taxonomy" id="278164"/>
    <lineage>
        <taxon>Eukaryota</taxon>
        <taxon>Metazoa</taxon>
        <taxon>Chordata</taxon>
        <taxon>Craniata</taxon>
        <taxon>Vertebrata</taxon>
        <taxon>Euteleostomi</taxon>
        <taxon>Actinopterygii</taxon>
        <taxon>Neopterygii</taxon>
        <taxon>Teleostei</taxon>
        <taxon>Clupei</taxon>
        <taxon>Clupeiformes</taxon>
        <taxon>Clupeoidei</taxon>
        <taxon>Clupeidae</taxon>
        <taxon>Alosa</taxon>
    </lineage>
</organism>
<evidence type="ECO:0000256" key="6">
    <source>
        <dbReference type="PROSITE-ProRule" id="PRU00191"/>
    </source>
</evidence>
<gene>
    <name evidence="9" type="ORF">AALO_G00143510</name>
</gene>
<dbReference type="GO" id="GO:0046935">
    <property type="term" value="F:1-phosphatidylinositol-3-kinase regulator activity"/>
    <property type="evidence" value="ECO:0007669"/>
    <property type="project" value="TreeGrafter"/>
</dbReference>
<evidence type="ECO:0000259" key="8">
    <source>
        <dbReference type="PROSITE" id="PS50225"/>
    </source>
</evidence>
<proteinExistence type="predicted"/>
<dbReference type="PANTHER" id="PTHR10155">
    <property type="entry name" value="PHOSPHATIDYLINOSITOL 3-KINASE REGULATORY SUBUNIT"/>
    <property type="match status" value="1"/>
</dbReference>
<name>A0AAV6GQE0_9TELE</name>
<evidence type="ECO:0000256" key="1">
    <source>
        <dbReference type="ARBA" id="ARBA00004906"/>
    </source>
</evidence>
<evidence type="ECO:0000259" key="7">
    <source>
        <dbReference type="PROSITE" id="PS50001"/>
    </source>
</evidence>
<dbReference type="EMBL" id="JADWDJ010000010">
    <property type="protein sequence ID" value="KAG5275096.1"/>
    <property type="molecule type" value="Genomic_DNA"/>
</dbReference>
<dbReference type="SMART" id="SM00969">
    <property type="entry name" value="SOCS_box"/>
    <property type="match status" value="1"/>
</dbReference>
<evidence type="ECO:0000313" key="9">
    <source>
        <dbReference type="EMBL" id="KAG5275096.1"/>
    </source>
</evidence>
<protein>
    <recommendedName>
        <fullName evidence="11">Cytokine-inducible SH2-containing protein</fullName>
    </recommendedName>
</protein>
<evidence type="ECO:0000256" key="5">
    <source>
        <dbReference type="ARBA" id="ARBA00022999"/>
    </source>
</evidence>
<keyword evidence="4" id="KW-0833">Ubl conjugation pathway</keyword>
<dbReference type="PRINTS" id="PR00401">
    <property type="entry name" value="SH2DOMAIN"/>
</dbReference>
<reference evidence="9" key="1">
    <citation type="submission" date="2020-10" db="EMBL/GenBank/DDBJ databases">
        <title>Chromosome-scale genome assembly of the Allis shad, Alosa alosa.</title>
        <authorList>
            <person name="Margot Z."/>
            <person name="Christophe K."/>
            <person name="Cabau C."/>
            <person name="Louis A."/>
            <person name="Berthelot C."/>
            <person name="Parey E."/>
            <person name="Roest Crollius H."/>
            <person name="Montfort J."/>
            <person name="Robinson-Rechavi M."/>
            <person name="Bucao C."/>
            <person name="Bouchez O."/>
            <person name="Gislard M."/>
            <person name="Lluch J."/>
            <person name="Milhes M."/>
            <person name="Lampietro C."/>
            <person name="Lopez Roques C."/>
            <person name="Donnadieu C."/>
            <person name="Braasch I."/>
            <person name="Desvignes T."/>
            <person name="Postlethwait J."/>
            <person name="Bobe J."/>
            <person name="Guiguen Y."/>
        </authorList>
    </citation>
    <scope>NUCLEOTIDE SEQUENCE</scope>
    <source>
        <strain evidence="9">M-15738</strain>
        <tissue evidence="9">Blood</tissue>
    </source>
</reference>
<keyword evidence="2" id="KW-0341">Growth regulation</keyword>
<dbReference type="InterPro" id="IPR036860">
    <property type="entry name" value="SH2_dom_sf"/>
</dbReference>
<dbReference type="SMART" id="SM00253">
    <property type="entry name" value="SOCS"/>
    <property type="match status" value="1"/>
</dbReference>
<dbReference type="InterPro" id="IPR001496">
    <property type="entry name" value="SOCS_box"/>
</dbReference>
<evidence type="ECO:0000256" key="2">
    <source>
        <dbReference type="ARBA" id="ARBA00022604"/>
    </source>
</evidence>
<dbReference type="PROSITE" id="PS50225">
    <property type="entry name" value="SOCS"/>
    <property type="match status" value="1"/>
</dbReference>
<dbReference type="GO" id="GO:0005942">
    <property type="term" value="C:phosphatidylinositol 3-kinase complex"/>
    <property type="evidence" value="ECO:0007669"/>
    <property type="project" value="TreeGrafter"/>
</dbReference>